<protein>
    <submittedName>
        <fullName evidence="2">Uncharacterized protein</fullName>
    </submittedName>
</protein>
<accession>W2HN90</accession>
<feature type="region of interest" description="Disordered" evidence="1">
    <location>
        <begin position="1"/>
        <end position="118"/>
    </location>
</feature>
<evidence type="ECO:0000256" key="1">
    <source>
        <dbReference type="SAM" id="MobiDB-lite"/>
    </source>
</evidence>
<dbReference type="VEuPathDB" id="FungiDB:PPTG_00546"/>
<gene>
    <name evidence="2" type="ORF">L915_00606</name>
</gene>
<proteinExistence type="predicted"/>
<feature type="compositionally biased region" description="Basic residues" evidence="1">
    <location>
        <begin position="18"/>
        <end position="28"/>
    </location>
</feature>
<organism evidence="2">
    <name type="scientific">Phytophthora nicotianae</name>
    <name type="common">Potato buckeye rot agent</name>
    <name type="synonym">Phytophthora parasitica</name>
    <dbReference type="NCBI Taxonomy" id="4792"/>
    <lineage>
        <taxon>Eukaryota</taxon>
        <taxon>Sar</taxon>
        <taxon>Stramenopiles</taxon>
        <taxon>Oomycota</taxon>
        <taxon>Peronosporomycetes</taxon>
        <taxon>Peronosporales</taxon>
        <taxon>Peronosporaceae</taxon>
        <taxon>Phytophthora</taxon>
    </lineage>
</organism>
<sequence length="118" mass="13741">MHEKIHNCQDNGVPTSVKKPRGKERKTKTVAGRLLTREMLQQAFSSKTPNRTRKPAKSKRPTKTIRDQRQEQECKQEQDIHQEQEQGQEHVLDQEEQQAEIPTTQSSHKDPVLFIANF</sequence>
<feature type="compositionally biased region" description="Basic residues" evidence="1">
    <location>
        <begin position="50"/>
        <end position="63"/>
    </location>
</feature>
<name>W2HN90_PHYNI</name>
<evidence type="ECO:0000313" key="2">
    <source>
        <dbReference type="EMBL" id="ETK96752.1"/>
    </source>
</evidence>
<reference evidence="2" key="1">
    <citation type="submission" date="2013-11" db="EMBL/GenBank/DDBJ databases">
        <title>The Genome Sequence of Phytophthora parasitica CJ02B3.</title>
        <authorList>
            <consortium name="The Broad Institute Genomics Platform"/>
            <person name="Russ C."/>
            <person name="Tyler B."/>
            <person name="Panabieres F."/>
            <person name="Shan W."/>
            <person name="Tripathy S."/>
            <person name="Grunwald N."/>
            <person name="Machado M."/>
            <person name="Johnson C.S."/>
            <person name="Arredondo F."/>
            <person name="Hong C."/>
            <person name="Coffey M."/>
            <person name="Young S.K."/>
            <person name="Zeng Q."/>
            <person name="Gargeya S."/>
            <person name="Fitzgerald M."/>
            <person name="Abouelleil A."/>
            <person name="Alvarado L."/>
            <person name="Chapman S.B."/>
            <person name="Gainer-Dewar J."/>
            <person name="Goldberg J."/>
            <person name="Griggs A."/>
            <person name="Gujja S."/>
            <person name="Hansen M."/>
            <person name="Howarth C."/>
            <person name="Imamovic A."/>
            <person name="Ireland A."/>
            <person name="Larimer J."/>
            <person name="McCowan C."/>
            <person name="Murphy C."/>
            <person name="Pearson M."/>
            <person name="Poon T.W."/>
            <person name="Priest M."/>
            <person name="Roberts A."/>
            <person name="Saif S."/>
            <person name="Shea T."/>
            <person name="Sykes S."/>
            <person name="Wortman J."/>
            <person name="Nusbaum C."/>
            <person name="Birren B."/>
        </authorList>
    </citation>
    <scope>NUCLEOTIDE SEQUENCE [LARGE SCALE GENOMIC DNA]</scope>
    <source>
        <strain evidence="2">CJ02B3</strain>
    </source>
</reference>
<dbReference type="EMBL" id="KI684010">
    <property type="protein sequence ID" value="ETK96752.1"/>
    <property type="molecule type" value="Genomic_DNA"/>
</dbReference>
<dbReference type="Proteomes" id="UP000053236">
    <property type="component" value="Unassembled WGS sequence"/>
</dbReference>
<dbReference type="AlphaFoldDB" id="W2HN90"/>
<feature type="compositionally biased region" description="Basic and acidic residues" evidence="1">
    <location>
        <begin position="64"/>
        <end position="93"/>
    </location>
</feature>